<proteinExistence type="predicted"/>
<protein>
    <submittedName>
        <fullName evidence="1">Uncharacterized protein</fullName>
    </submittedName>
</protein>
<dbReference type="AlphaFoldDB" id="A0A2M7FQX9"/>
<accession>A0A2M7FQX9</accession>
<reference evidence="2" key="1">
    <citation type="submission" date="2017-09" db="EMBL/GenBank/DDBJ databases">
        <title>Depth-based differentiation of microbial function through sediment-hosted aquifers and enrichment of novel symbionts in the deep terrestrial subsurface.</title>
        <authorList>
            <person name="Probst A.J."/>
            <person name="Ladd B."/>
            <person name="Jarett J.K."/>
            <person name="Geller-Mcgrath D.E."/>
            <person name="Sieber C.M.K."/>
            <person name="Emerson J.B."/>
            <person name="Anantharaman K."/>
            <person name="Thomas B.C."/>
            <person name="Malmstrom R."/>
            <person name="Stieglmeier M."/>
            <person name="Klingl A."/>
            <person name="Woyke T."/>
            <person name="Ryan C.M."/>
            <person name="Banfield J.F."/>
        </authorList>
    </citation>
    <scope>NUCLEOTIDE SEQUENCE [LARGE SCALE GENOMIC DNA]</scope>
</reference>
<comment type="caution">
    <text evidence="1">The sequence shown here is derived from an EMBL/GenBank/DDBJ whole genome shotgun (WGS) entry which is preliminary data.</text>
</comment>
<dbReference type="Proteomes" id="UP000230556">
    <property type="component" value="Unassembled WGS sequence"/>
</dbReference>
<organism evidence="1 2">
    <name type="scientific">Candidatus Collierbacteria bacterium CG17_big_fil_post_rev_8_21_14_2_50_45_7</name>
    <dbReference type="NCBI Taxonomy" id="1974536"/>
    <lineage>
        <taxon>Bacteria</taxon>
        <taxon>Candidatus Collieribacteriota</taxon>
    </lineage>
</organism>
<evidence type="ECO:0000313" key="1">
    <source>
        <dbReference type="EMBL" id="PIW08147.1"/>
    </source>
</evidence>
<name>A0A2M7FQX9_9BACT</name>
<dbReference type="EMBL" id="PFFO01000064">
    <property type="protein sequence ID" value="PIW08147.1"/>
    <property type="molecule type" value="Genomic_DNA"/>
</dbReference>
<sequence length="109" mass="13038">MPVRKCLFSIRGIPRLMRDPEYRDWIPVFTGMTREETRDPFPPVILNRKRSASDWGSSWIWIPVFTGMTRELDFRLHGNDRENNGNYREEYRNNKTSEVATLEIAQLYQ</sequence>
<evidence type="ECO:0000313" key="2">
    <source>
        <dbReference type="Proteomes" id="UP000230556"/>
    </source>
</evidence>
<gene>
    <name evidence="1" type="ORF">COW38_01345</name>
</gene>